<feature type="region of interest" description="Disordered" evidence="1">
    <location>
        <begin position="33"/>
        <end position="89"/>
    </location>
</feature>
<proteinExistence type="predicted"/>
<dbReference type="NCBIfam" id="TIGR04186">
    <property type="entry name" value="GRASP_targ"/>
    <property type="match status" value="1"/>
</dbReference>
<evidence type="ECO:0000256" key="1">
    <source>
        <dbReference type="SAM" id="MobiDB-lite"/>
    </source>
</evidence>
<evidence type="ECO:0000313" key="3">
    <source>
        <dbReference type="Proteomes" id="UP000295075"/>
    </source>
</evidence>
<dbReference type="Proteomes" id="UP000295075">
    <property type="component" value="Unassembled WGS sequence"/>
</dbReference>
<dbReference type="OrthoDB" id="3831512at2"/>
<reference evidence="2 3" key="1">
    <citation type="submission" date="2019-03" db="EMBL/GenBank/DDBJ databases">
        <title>Draft genome sequences of novel Actinobacteria.</title>
        <authorList>
            <person name="Sahin N."/>
            <person name="Ay H."/>
            <person name="Saygin H."/>
        </authorList>
    </citation>
    <scope>NUCLEOTIDE SEQUENCE [LARGE SCALE GENOMIC DNA]</scope>
    <source>
        <strain evidence="2 3">JCM 30547</strain>
    </source>
</reference>
<protein>
    <submittedName>
        <fullName evidence="2">Putative ATP-grasp-modified RiPP</fullName>
    </submittedName>
</protein>
<dbReference type="AlphaFoldDB" id="A0A4R4QCL5"/>
<accession>A0A4R4QCL5</accession>
<dbReference type="EMBL" id="SMKA01000016">
    <property type="protein sequence ID" value="TDC33158.1"/>
    <property type="molecule type" value="Genomic_DNA"/>
</dbReference>
<gene>
    <name evidence="2" type="primary">tgmA</name>
    <name evidence="2" type="ORF">E1261_06620</name>
</gene>
<sequence>MTTKTAVTPWGLTRVSELSRMVELPYASAELDPDTQTARYRDVDGSLIDPIEAGKHGSATNTSPRTGTSRDGSGSPAPDSDTGHDGDRD</sequence>
<dbReference type="InterPro" id="IPR025843">
    <property type="entry name" value="Actino_peptide"/>
</dbReference>
<feature type="compositionally biased region" description="Polar residues" evidence="1">
    <location>
        <begin position="58"/>
        <end position="72"/>
    </location>
</feature>
<keyword evidence="3" id="KW-1185">Reference proteome</keyword>
<evidence type="ECO:0000313" key="2">
    <source>
        <dbReference type="EMBL" id="TDC33158.1"/>
    </source>
</evidence>
<organism evidence="2 3">
    <name type="scientific">Kribbella albertanoniae</name>
    <dbReference type="NCBI Taxonomy" id="1266829"/>
    <lineage>
        <taxon>Bacteria</taxon>
        <taxon>Bacillati</taxon>
        <taxon>Actinomycetota</taxon>
        <taxon>Actinomycetes</taxon>
        <taxon>Propionibacteriales</taxon>
        <taxon>Kribbellaceae</taxon>
        <taxon>Kribbella</taxon>
    </lineage>
</organism>
<dbReference type="RefSeq" id="WP_132403474.1">
    <property type="nucleotide sequence ID" value="NZ_SMKA01000016.1"/>
</dbReference>
<dbReference type="InterPro" id="IPR026496">
    <property type="entry name" value="GRASP_targ"/>
</dbReference>
<dbReference type="Pfam" id="PF14408">
    <property type="entry name" value="Actino_peptide"/>
    <property type="match status" value="1"/>
</dbReference>
<comment type="caution">
    <text evidence="2">The sequence shown here is derived from an EMBL/GenBank/DDBJ whole genome shotgun (WGS) entry which is preliminary data.</text>
</comment>
<name>A0A4R4QCL5_9ACTN</name>